<dbReference type="GO" id="GO:0052655">
    <property type="term" value="F:L-valine-2-oxoglutarate transaminase activity"/>
    <property type="evidence" value="ECO:0007669"/>
    <property type="project" value="RHEA"/>
</dbReference>
<gene>
    <name evidence="17" type="primary">ilvE</name>
    <name evidence="18" type="ORF">E2L08_05405</name>
</gene>
<evidence type="ECO:0000256" key="13">
    <source>
        <dbReference type="ARBA" id="ARBA00048798"/>
    </source>
</evidence>
<dbReference type="EC" id="2.6.1.42" evidence="17"/>
<keyword evidence="8 17" id="KW-0028">Amino-acid biosynthesis</keyword>
<evidence type="ECO:0000256" key="15">
    <source>
        <dbReference type="RuleBase" id="RU004106"/>
    </source>
</evidence>
<dbReference type="UniPathway" id="UPA00049">
    <property type="reaction ID" value="UER00062"/>
</dbReference>
<dbReference type="InterPro" id="IPR050571">
    <property type="entry name" value="Class-IV_PLP-Dep_Aminotrnsfr"/>
</dbReference>
<evidence type="ECO:0000256" key="4">
    <source>
        <dbReference type="ARBA" id="ARBA00004931"/>
    </source>
</evidence>
<comment type="pathway">
    <text evidence="4 17">Amino-acid biosynthesis; L-valine biosynthesis; L-valine from pyruvate: step 4/4.</text>
</comment>
<dbReference type="InterPro" id="IPR043131">
    <property type="entry name" value="BCAT-like_N"/>
</dbReference>
<evidence type="ECO:0000256" key="2">
    <source>
        <dbReference type="ARBA" id="ARBA00003109"/>
    </source>
</evidence>
<comment type="cofactor">
    <cofactor evidence="1 16">
        <name>pyridoxal 5'-phosphate</name>
        <dbReference type="ChEBI" id="CHEBI:597326"/>
    </cofactor>
</comment>
<comment type="catalytic activity">
    <reaction evidence="13 17">
        <text>L-isoleucine + 2-oxoglutarate = (S)-3-methyl-2-oxopentanoate + L-glutamate</text>
        <dbReference type="Rhea" id="RHEA:24801"/>
        <dbReference type="ChEBI" id="CHEBI:16810"/>
        <dbReference type="ChEBI" id="CHEBI:29985"/>
        <dbReference type="ChEBI" id="CHEBI:35146"/>
        <dbReference type="ChEBI" id="CHEBI:58045"/>
        <dbReference type="EC" id="2.6.1.42"/>
    </reaction>
</comment>
<dbReference type="Gene3D" id="3.20.10.10">
    <property type="entry name" value="D-amino Acid Aminotransferase, subunit A, domain 2"/>
    <property type="match status" value="1"/>
</dbReference>
<dbReference type="Proteomes" id="UP000295701">
    <property type="component" value="Unassembled WGS sequence"/>
</dbReference>
<dbReference type="RefSeq" id="WP_133396043.1">
    <property type="nucleotide sequence ID" value="NZ_SNAA01000004.1"/>
</dbReference>
<dbReference type="InterPro" id="IPR018300">
    <property type="entry name" value="Aminotrans_IV_CS"/>
</dbReference>
<dbReference type="PROSITE" id="PS00770">
    <property type="entry name" value="AA_TRANSFER_CLASS_4"/>
    <property type="match status" value="1"/>
</dbReference>
<dbReference type="NCBIfam" id="NF005146">
    <property type="entry name" value="PRK06606.1"/>
    <property type="match status" value="1"/>
</dbReference>
<keyword evidence="10 16" id="KW-0663">Pyridoxal phosphate</keyword>
<evidence type="ECO:0000256" key="11">
    <source>
        <dbReference type="ARBA" id="ARBA00023304"/>
    </source>
</evidence>
<keyword evidence="9 17" id="KW-0808">Transferase</keyword>
<dbReference type="NCBIfam" id="NF005726">
    <property type="entry name" value="PRK07544.1"/>
    <property type="match status" value="1"/>
</dbReference>
<comment type="catalytic activity">
    <reaction evidence="14 17">
        <text>L-leucine + 2-oxoglutarate = 4-methyl-2-oxopentanoate + L-glutamate</text>
        <dbReference type="Rhea" id="RHEA:18321"/>
        <dbReference type="ChEBI" id="CHEBI:16810"/>
        <dbReference type="ChEBI" id="CHEBI:17865"/>
        <dbReference type="ChEBI" id="CHEBI:29985"/>
        <dbReference type="ChEBI" id="CHEBI:57427"/>
        <dbReference type="EC" id="2.6.1.42"/>
    </reaction>
</comment>
<keyword evidence="11 17" id="KW-0100">Branched-chain amino acid biosynthesis</keyword>
<organism evidence="18 19">
    <name type="scientific">Palleronia sediminis</name>
    <dbReference type="NCBI Taxonomy" id="2547833"/>
    <lineage>
        <taxon>Bacteria</taxon>
        <taxon>Pseudomonadati</taxon>
        <taxon>Pseudomonadota</taxon>
        <taxon>Alphaproteobacteria</taxon>
        <taxon>Rhodobacterales</taxon>
        <taxon>Roseobacteraceae</taxon>
        <taxon>Palleronia</taxon>
    </lineage>
</organism>
<dbReference type="GO" id="GO:0052654">
    <property type="term" value="F:L-leucine-2-oxoglutarate transaminase activity"/>
    <property type="evidence" value="ECO:0007669"/>
    <property type="project" value="RHEA"/>
</dbReference>
<proteinExistence type="inferred from homology"/>
<evidence type="ECO:0000256" key="5">
    <source>
        <dbReference type="ARBA" id="ARBA00005072"/>
    </source>
</evidence>
<keyword evidence="19" id="KW-1185">Reference proteome</keyword>
<evidence type="ECO:0000256" key="7">
    <source>
        <dbReference type="ARBA" id="ARBA00022576"/>
    </source>
</evidence>
<dbReference type="SUPFAM" id="SSF56752">
    <property type="entry name" value="D-aminoacid aminotransferase-like PLP-dependent enzymes"/>
    <property type="match status" value="1"/>
</dbReference>
<dbReference type="GO" id="GO:0005829">
    <property type="term" value="C:cytosol"/>
    <property type="evidence" value="ECO:0007669"/>
    <property type="project" value="TreeGrafter"/>
</dbReference>
<dbReference type="GO" id="GO:0009099">
    <property type="term" value="P:L-valine biosynthetic process"/>
    <property type="evidence" value="ECO:0007669"/>
    <property type="project" value="UniProtKB-UniPathway"/>
</dbReference>
<dbReference type="PANTHER" id="PTHR42743">
    <property type="entry name" value="AMINO-ACID AMINOTRANSFERASE"/>
    <property type="match status" value="1"/>
</dbReference>
<dbReference type="AlphaFoldDB" id="A0A4R6AIQ0"/>
<evidence type="ECO:0000256" key="12">
    <source>
        <dbReference type="ARBA" id="ARBA00048212"/>
    </source>
</evidence>
<dbReference type="GO" id="GO:0009098">
    <property type="term" value="P:L-leucine biosynthetic process"/>
    <property type="evidence" value="ECO:0007669"/>
    <property type="project" value="UniProtKB-UniPathway"/>
</dbReference>
<dbReference type="OrthoDB" id="21319at2"/>
<accession>A0A4R6AIQ0</accession>
<dbReference type="UniPathway" id="UPA00047">
    <property type="reaction ID" value="UER00058"/>
</dbReference>
<comment type="function">
    <text evidence="2 17">Acts on leucine, isoleucine and valine.</text>
</comment>
<dbReference type="UniPathway" id="UPA00048">
    <property type="reaction ID" value="UER00073"/>
</dbReference>
<comment type="catalytic activity">
    <reaction evidence="12 17">
        <text>L-valine + 2-oxoglutarate = 3-methyl-2-oxobutanoate + L-glutamate</text>
        <dbReference type="Rhea" id="RHEA:24813"/>
        <dbReference type="ChEBI" id="CHEBI:11851"/>
        <dbReference type="ChEBI" id="CHEBI:16810"/>
        <dbReference type="ChEBI" id="CHEBI:29985"/>
        <dbReference type="ChEBI" id="CHEBI:57762"/>
        <dbReference type="EC" id="2.6.1.42"/>
    </reaction>
</comment>
<evidence type="ECO:0000313" key="18">
    <source>
        <dbReference type="EMBL" id="TDL81556.1"/>
    </source>
</evidence>
<protein>
    <recommendedName>
        <fullName evidence="17">Branched-chain-amino-acid aminotransferase</fullName>
        <shortName evidence="17">BCAT</shortName>
        <ecNumber evidence="17">2.6.1.42</ecNumber>
    </recommendedName>
</protein>
<dbReference type="EMBL" id="SNAA01000004">
    <property type="protein sequence ID" value="TDL81556.1"/>
    <property type="molecule type" value="Genomic_DNA"/>
</dbReference>
<dbReference type="InterPro" id="IPR001544">
    <property type="entry name" value="Aminotrans_IV"/>
</dbReference>
<comment type="pathway">
    <text evidence="3 17">Amino-acid biosynthesis; L-isoleucine biosynthesis; L-isoleucine from 2-oxobutanoate: step 4/4.</text>
</comment>
<dbReference type="Gene3D" id="3.30.470.10">
    <property type="match status" value="1"/>
</dbReference>
<dbReference type="Pfam" id="PF01063">
    <property type="entry name" value="Aminotran_4"/>
    <property type="match status" value="1"/>
</dbReference>
<comment type="similarity">
    <text evidence="6 15">Belongs to the class-IV pyridoxal-phosphate-dependent aminotransferase family.</text>
</comment>
<dbReference type="PANTHER" id="PTHR42743:SF11">
    <property type="entry name" value="AMINODEOXYCHORISMATE LYASE"/>
    <property type="match status" value="1"/>
</dbReference>
<evidence type="ECO:0000313" key="19">
    <source>
        <dbReference type="Proteomes" id="UP000295701"/>
    </source>
</evidence>
<name>A0A4R6AIQ0_9RHOB</name>
<evidence type="ECO:0000256" key="1">
    <source>
        <dbReference type="ARBA" id="ARBA00001933"/>
    </source>
</evidence>
<evidence type="ECO:0000256" key="6">
    <source>
        <dbReference type="ARBA" id="ARBA00009320"/>
    </source>
</evidence>
<evidence type="ECO:0000256" key="3">
    <source>
        <dbReference type="ARBA" id="ARBA00004824"/>
    </source>
</evidence>
<dbReference type="GO" id="GO:0009097">
    <property type="term" value="P:isoleucine biosynthetic process"/>
    <property type="evidence" value="ECO:0007669"/>
    <property type="project" value="UniProtKB-UniPathway"/>
</dbReference>
<comment type="pathway">
    <text evidence="5 17">Amino-acid biosynthesis; L-leucine biosynthesis; L-leucine from 3-methyl-2-oxobutanoate: step 4/4.</text>
</comment>
<evidence type="ECO:0000256" key="17">
    <source>
        <dbReference type="RuleBase" id="RU364094"/>
    </source>
</evidence>
<sequence>MSLPYDDRDGKIWMDGTLVEWRDAKVHILTHALHYASSVFEGERAYGGKIFESRRHSERLRKSAELIDFEIPYSVDEIEAAKRATLDANGLTDGYVRAIAWRGAGPDMGVASARNPVRMAVAAWEWGAYYGDAKMKGAKLDLSKWKRPSPETIPSAAKAAGLYMICSMSKHAAEVKGCSDALMMDYRGYVAEATGANVFFVKEGEVHTPLPDCFLNGITRQTVLGMLRERGVTVHERHIEPAELEGFEQCWLTGTAAEVTPVGRIGEFSFEVGQLTRDIALGYEELVRR</sequence>
<keyword evidence="7 17" id="KW-0032">Aminotransferase</keyword>
<dbReference type="InterPro" id="IPR005785">
    <property type="entry name" value="B_amino_transI"/>
</dbReference>
<comment type="caution">
    <text evidence="18">The sequence shown here is derived from an EMBL/GenBank/DDBJ whole genome shotgun (WGS) entry which is preliminary data.</text>
</comment>
<evidence type="ECO:0000256" key="8">
    <source>
        <dbReference type="ARBA" id="ARBA00022605"/>
    </source>
</evidence>
<dbReference type="InterPro" id="IPR043132">
    <property type="entry name" value="BCAT-like_C"/>
</dbReference>
<dbReference type="InterPro" id="IPR036038">
    <property type="entry name" value="Aminotransferase-like"/>
</dbReference>
<evidence type="ECO:0000256" key="14">
    <source>
        <dbReference type="ARBA" id="ARBA00049229"/>
    </source>
</evidence>
<evidence type="ECO:0000256" key="9">
    <source>
        <dbReference type="ARBA" id="ARBA00022679"/>
    </source>
</evidence>
<evidence type="ECO:0000256" key="10">
    <source>
        <dbReference type="ARBA" id="ARBA00022898"/>
    </source>
</evidence>
<reference evidence="18 19" key="1">
    <citation type="submission" date="2019-03" db="EMBL/GenBank/DDBJ databases">
        <title>Primorskyibacter sp. SS33 isolated from sediments.</title>
        <authorList>
            <person name="Xunke S."/>
        </authorList>
    </citation>
    <scope>NUCLEOTIDE SEQUENCE [LARGE SCALE GENOMIC DNA]</scope>
    <source>
        <strain evidence="18 19">SS33</strain>
    </source>
</reference>
<dbReference type="NCBIfam" id="TIGR01122">
    <property type="entry name" value="ilvE_I"/>
    <property type="match status" value="1"/>
</dbReference>
<evidence type="ECO:0000256" key="16">
    <source>
        <dbReference type="RuleBase" id="RU004516"/>
    </source>
</evidence>
<dbReference type="GO" id="GO:0052656">
    <property type="term" value="F:L-isoleucine-2-oxoglutarate transaminase activity"/>
    <property type="evidence" value="ECO:0007669"/>
    <property type="project" value="RHEA"/>
</dbReference>